<dbReference type="EMBL" id="QWDD01000001">
    <property type="protein sequence ID" value="RNJ49370.1"/>
    <property type="molecule type" value="Genomic_DNA"/>
</dbReference>
<dbReference type="HAMAP" id="MF_04133">
    <property type="entry name" value="CAPSID_LAMBDA"/>
    <property type="match status" value="1"/>
</dbReference>
<accession>A0A3M9XR32</accession>
<dbReference type="Gene3D" id="3.15.30.10">
    <property type="entry name" value="putative capsid protein of prophage domain like"/>
    <property type="match status" value="1"/>
</dbReference>
<name>A0A3M9XR32_9HYPH</name>
<dbReference type="Pfam" id="PF03864">
    <property type="entry name" value="Phage_cap_E"/>
    <property type="match status" value="1"/>
</dbReference>
<reference evidence="1 2" key="1">
    <citation type="submission" date="2018-08" db="EMBL/GenBank/DDBJ databases">
        <title>Genome sequence of Methylocystis hirsuta CSC1, a methanotroph able to accumulate PHAs.</title>
        <authorList>
            <person name="Bordel S."/>
            <person name="Rodriguez E."/>
            <person name="Gancedo J."/>
            <person name="Munoz R."/>
        </authorList>
    </citation>
    <scope>NUCLEOTIDE SEQUENCE [LARGE SCALE GENOMIC DNA]</scope>
    <source>
        <strain evidence="1 2">CSC1</strain>
    </source>
</reference>
<dbReference type="RefSeq" id="WP_123175336.1">
    <property type="nucleotide sequence ID" value="NZ_QWDD01000001.1"/>
</dbReference>
<gene>
    <name evidence="1" type="ORF">D1O30_06920</name>
</gene>
<dbReference type="Proteomes" id="UP000268623">
    <property type="component" value="Unassembled WGS sequence"/>
</dbReference>
<dbReference type="Gene3D" id="3.30.1930.10">
    <property type="entry name" value="capsid protein of prophage domain"/>
    <property type="match status" value="1"/>
</dbReference>
<protein>
    <submittedName>
        <fullName evidence="1">Major capsid protein</fullName>
    </submittedName>
</protein>
<comment type="caution">
    <text evidence="1">The sequence shown here is derived from an EMBL/GenBank/DDBJ whole genome shotgun (WGS) entry which is preliminary data.</text>
</comment>
<evidence type="ECO:0000313" key="1">
    <source>
        <dbReference type="EMBL" id="RNJ49370.1"/>
    </source>
</evidence>
<dbReference type="InterPro" id="IPR005564">
    <property type="entry name" value="Major_capsid_GpE"/>
</dbReference>
<organism evidence="1 2">
    <name type="scientific">Methylocystis hirsuta</name>
    <dbReference type="NCBI Taxonomy" id="369798"/>
    <lineage>
        <taxon>Bacteria</taxon>
        <taxon>Pseudomonadati</taxon>
        <taxon>Pseudomonadota</taxon>
        <taxon>Alphaproteobacteria</taxon>
        <taxon>Hyphomicrobiales</taxon>
        <taxon>Methylocystaceae</taxon>
        <taxon>Methylocystis</taxon>
    </lineage>
</organism>
<proteinExistence type="inferred from homology"/>
<sequence length="353" mass="39899">MEPTISRYETWELDALITNIERPNPWMLRTFFGREKLFTSRTVEFDVVDHNERRLAPFVSPHVSGTPTRRDGYHTKSLSPAYIKPFDTVQPSESYDRMPGEPYGGQLTPKQRFDRLVTGTLDRHIMMIDNTLEWMAAQALVYGAITIKGEAYPAVRVDFQRDASLNIDILGAAQWTKPTSNPLQNIEDASILTRRISKGSVIDTLLMDGATWQLLKQHATVQDLLDDRFRRHLPGQTLTAIDMAPRNNIYEAQWVGTIGGRFNVWVYDAFYQDDNGNDLPFIPPYTVLGIASGQLEGTQYFGGIFDIGANLEARKTFSKSWITENPSGLNVLTQSAPLVAPKRPNAMFKLRVA</sequence>
<dbReference type="OrthoDB" id="5449178at2"/>
<dbReference type="AlphaFoldDB" id="A0A3M9XR32"/>
<keyword evidence="2" id="KW-1185">Reference proteome</keyword>
<evidence type="ECO:0000313" key="2">
    <source>
        <dbReference type="Proteomes" id="UP000268623"/>
    </source>
</evidence>